<organism evidence="1 2">
    <name type="scientific">Bartonella apihabitans</name>
    <dbReference type="NCBI Taxonomy" id="2750929"/>
    <lineage>
        <taxon>Bacteria</taxon>
        <taxon>Pseudomonadati</taxon>
        <taxon>Pseudomonadota</taxon>
        <taxon>Alphaproteobacteria</taxon>
        <taxon>Hyphomicrobiales</taxon>
        <taxon>Bartonellaceae</taxon>
        <taxon>Bartonella</taxon>
    </lineage>
</organism>
<dbReference type="AlphaFoldDB" id="A0A1U9MCP2"/>
<name>A0A1U9MCP2_9HYPH</name>
<reference evidence="1 2" key="1">
    <citation type="submission" date="2016-11" db="EMBL/GenBank/DDBJ databases">
        <title>Comparative genomics of Bartonella apis.</title>
        <authorList>
            <person name="Engel P."/>
        </authorList>
    </citation>
    <scope>NUCLEOTIDE SEQUENCE [LARGE SCALE GENOMIC DNA]</scope>
    <source>
        <strain evidence="1 2">BBC0178</strain>
    </source>
</reference>
<proteinExistence type="predicted"/>
<protein>
    <submittedName>
        <fullName evidence="1">Uncharacterized protein</fullName>
    </submittedName>
</protein>
<sequence length="33" mass="3686">MTNAFKSVDIAKTLEAITRTLVRARPVNYGYAD</sequence>
<accession>A0A1U9MCP2</accession>
<evidence type="ECO:0000313" key="1">
    <source>
        <dbReference type="EMBL" id="AQT43074.1"/>
    </source>
</evidence>
<gene>
    <name evidence="1" type="ORF">BBC0178_016190</name>
</gene>
<dbReference type="EMBL" id="CP015820">
    <property type="protein sequence ID" value="AQT43074.1"/>
    <property type="molecule type" value="Genomic_DNA"/>
</dbReference>
<dbReference type="KEGG" id="bapa:BBC0178_016190"/>
<evidence type="ECO:0000313" key="2">
    <source>
        <dbReference type="Proteomes" id="UP000189660"/>
    </source>
</evidence>
<keyword evidence="2" id="KW-1185">Reference proteome</keyword>
<dbReference type="Proteomes" id="UP000189660">
    <property type="component" value="Chromosome"/>
</dbReference>